<dbReference type="EMBL" id="CAKM01000263">
    <property type="protein sequence ID" value="CCJ30727.1"/>
    <property type="molecule type" value="Genomic_DNA"/>
</dbReference>
<keyword evidence="4" id="KW-0812">Transmembrane</keyword>
<evidence type="ECO:0000256" key="1">
    <source>
        <dbReference type="ARBA" id="ARBA00022443"/>
    </source>
</evidence>
<dbReference type="InterPro" id="IPR028064">
    <property type="entry name" value="TMEM154"/>
</dbReference>
<evidence type="ECO:0000256" key="3">
    <source>
        <dbReference type="SAM" id="MobiDB-lite"/>
    </source>
</evidence>
<evidence type="ECO:0000256" key="2">
    <source>
        <dbReference type="PROSITE-ProRule" id="PRU00192"/>
    </source>
</evidence>
<evidence type="ECO:0000256" key="4">
    <source>
        <dbReference type="SAM" id="Phobius"/>
    </source>
</evidence>
<dbReference type="InParanoid" id="L0PER4"/>
<keyword evidence="4" id="KW-0472">Membrane</keyword>
<dbReference type="Proteomes" id="UP000010422">
    <property type="component" value="Unassembled WGS sequence"/>
</dbReference>
<dbReference type="SUPFAM" id="SSF50044">
    <property type="entry name" value="SH3-domain"/>
    <property type="match status" value="1"/>
</dbReference>
<dbReference type="InterPro" id="IPR036028">
    <property type="entry name" value="SH3-like_dom_sf"/>
</dbReference>
<name>L0PER4_PNEJI</name>
<dbReference type="PROSITE" id="PS50002">
    <property type="entry name" value="SH3"/>
    <property type="match status" value="1"/>
</dbReference>
<feature type="compositionally biased region" description="Polar residues" evidence="3">
    <location>
        <begin position="252"/>
        <end position="270"/>
    </location>
</feature>
<accession>L0PER4</accession>
<proteinExistence type="predicted"/>
<keyword evidence="1 2" id="KW-0728">SH3 domain</keyword>
<dbReference type="Gene3D" id="2.30.30.40">
    <property type="entry name" value="SH3 Domains"/>
    <property type="match status" value="1"/>
</dbReference>
<evidence type="ECO:0000313" key="7">
    <source>
        <dbReference type="Proteomes" id="UP000010422"/>
    </source>
</evidence>
<evidence type="ECO:0000259" key="5">
    <source>
        <dbReference type="PROSITE" id="PS50002"/>
    </source>
</evidence>
<gene>
    <name evidence="6" type="ORF">PNEJI1_000922</name>
</gene>
<sequence length="642" mass="72475">MFQVLKQHKHPPTLKRLLIGGIATLASSIYGKCISLAGSKSCPSFSTSLISTTINNTFPFLSFIENASDFDEKLESYIINNYTFNKYASYYKCPLENISNINSFYARYTKTVLCASMVQESITACNLTAANSSRPVCADTCIDWTNSEAFILQYHCTNRALKNDLSLIRADFTVCTSPNRSFSSDCIKGEANEPSSCGFGTNILGLCQYCNSFSQNSIDVCCIISNLSQCTTFNYSDSLSLPSYIRPNFTETTLPNTTDSNSLPITPTNENKQRKDDTERLPHRTISFIVVFSIIIILVILSLLVLLIILSCNKRRKNENIASKQSNNLNQHFIREHNLQKNSLLSFFGTANNSNLNYNTTLVEKSSDYFSRTIIATPEKDLSRTNNESKQTKSFNNLYNISNLNKNHELSQNTSLNLSSYRTLNHHESQITEINTESINTNAFKSSKSRPTSSVGEDRATVLPIIMSIKDYYSDHQITRNTEVVALYMYEPKMPDEMTLERGDIIYVVSVWDDGWCSGIKIGKMDNFNSKRNSISENSIKYLEDTINNISETKTKAQTDELIIRVFPLVCVCHKDSWKDIIKSDISPSSTLKSAPPNIAHKIFYTSENNVSSKLEKNIKFETIGNNIKITKEIRRKSFPEI</sequence>
<dbReference type="VEuPathDB" id="FungiDB:PNEJI1_000922"/>
<keyword evidence="4" id="KW-1133">Transmembrane helix</keyword>
<feature type="region of interest" description="Disordered" evidence="3">
    <location>
        <begin position="252"/>
        <end position="278"/>
    </location>
</feature>
<feature type="domain" description="SH3" evidence="5">
    <location>
        <begin position="479"/>
        <end position="545"/>
    </location>
</feature>
<dbReference type="SMART" id="SM00326">
    <property type="entry name" value="SH3"/>
    <property type="match status" value="1"/>
</dbReference>
<evidence type="ECO:0000313" key="6">
    <source>
        <dbReference type="EMBL" id="CCJ30727.1"/>
    </source>
</evidence>
<reference evidence="6 7" key="1">
    <citation type="journal article" date="2012" name="MBio">
        <title>De novo assembly of the Pneumocystis jirovecii genome from a single bronchoalveolar lavage fluid specimen from a patient.</title>
        <authorList>
            <person name="Cisse O.H."/>
            <person name="Pagni M."/>
            <person name="Hauser P.M."/>
        </authorList>
    </citation>
    <scope>NUCLEOTIDE SEQUENCE [LARGE SCALE GENOMIC DNA]</scope>
    <source>
        <strain evidence="6 7">SE8</strain>
    </source>
</reference>
<dbReference type="STRING" id="1209962.L0PER4"/>
<organism evidence="7">
    <name type="scientific">Pneumocystis jirovecii</name>
    <name type="common">Human pneumocystis pneumonia agent</name>
    <dbReference type="NCBI Taxonomy" id="42068"/>
    <lineage>
        <taxon>Eukaryota</taxon>
        <taxon>Fungi</taxon>
        <taxon>Dikarya</taxon>
        <taxon>Ascomycota</taxon>
        <taxon>Taphrinomycotina</taxon>
        <taxon>Pneumocystomycetes</taxon>
        <taxon>Pneumocystaceae</taxon>
        <taxon>Pneumocystis</taxon>
    </lineage>
</organism>
<dbReference type="Pfam" id="PF00018">
    <property type="entry name" value="SH3_1"/>
    <property type="match status" value="1"/>
</dbReference>
<comment type="caution">
    <text evidence="6">The sequence shown here is derived from an EMBL/GenBank/DDBJ whole genome shotgun (WGS) entry which is preliminary data.</text>
</comment>
<dbReference type="AlphaFoldDB" id="L0PER4"/>
<dbReference type="InterPro" id="IPR001452">
    <property type="entry name" value="SH3_domain"/>
</dbReference>
<protein>
    <recommendedName>
        <fullName evidence="5">SH3 domain-containing protein</fullName>
    </recommendedName>
</protein>
<feature type="transmembrane region" description="Helical" evidence="4">
    <location>
        <begin position="286"/>
        <end position="310"/>
    </location>
</feature>
<dbReference type="Pfam" id="PF15102">
    <property type="entry name" value="TMEM154"/>
    <property type="match status" value="1"/>
</dbReference>